<gene>
    <name evidence="1" type="ORF">COT51_01760</name>
</gene>
<protein>
    <submittedName>
        <fullName evidence="1">Asp-tRNA(Asn)/Glu-tRNA(Gln) amidotransferase GatCAB subunit C</fullName>
    </submittedName>
</protein>
<dbReference type="Proteomes" id="UP000231098">
    <property type="component" value="Unassembled WGS sequence"/>
</dbReference>
<sequence length="97" mass="10531">MISIEETTHIGKLANLSLSNEELAKLQESLSEALDYVSILDGLDISPFSATSQVTGLTNVFRDDSKAMATLSLEKALANARKVKNNMFETRLALSQA</sequence>
<proteinExistence type="predicted"/>
<keyword evidence="1" id="KW-0808">Transferase</keyword>
<evidence type="ECO:0000313" key="1">
    <source>
        <dbReference type="EMBL" id="PIS21618.1"/>
    </source>
</evidence>
<reference evidence="2" key="1">
    <citation type="submission" date="2017-09" db="EMBL/GenBank/DDBJ databases">
        <title>Depth-based differentiation of microbial function through sediment-hosted aquifers and enrichment of novel symbionts in the deep terrestrial subsurface.</title>
        <authorList>
            <person name="Probst A.J."/>
            <person name="Ladd B."/>
            <person name="Jarett J.K."/>
            <person name="Geller-Mcgrath D.E."/>
            <person name="Sieber C.M.K."/>
            <person name="Emerson J.B."/>
            <person name="Anantharaman K."/>
            <person name="Thomas B.C."/>
            <person name="Malmstrom R."/>
            <person name="Stieglmeier M."/>
            <person name="Klingl A."/>
            <person name="Woyke T."/>
            <person name="Ryan C.M."/>
            <person name="Banfield J.F."/>
        </authorList>
    </citation>
    <scope>NUCLEOTIDE SEQUENCE [LARGE SCALE GENOMIC DNA]</scope>
</reference>
<dbReference type="InterPro" id="IPR036113">
    <property type="entry name" value="Asp/Glu-ADT_sf_sub_c"/>
</dbReference>
<dbReference type="GO" id="GO:0006450">
    <property type="term" value="P:regulation of translational fidelity"/>
    <property type="evidence" value="ECO:0007669"/>
    <property type="project" value="InterPro"/>
</dbReference>
<dbReference type="EMBL" id="PEYV01000029">
    <property type="protein sequence ID" value="PIS21618.1"/>
    <property type="molecule type" value="Genomic_DNA"/>
</dbReference>
<dbReference type="GO" id="GO:0016740">
    <property type="term" value="F:transferase activity"/>
    <property type="evidence" value="ECO:0007669"/>
    <property type="project" value="UniProtKB-KW"/>
</dbReference>
<evidence type="ECO:0000313" key="2">
    <source>
        <dbReference type="Proteomes" id="UP000231098"/>
    </source>
</evidence>
<dbReference type="Gene3D" id="1.10.20.60">
    <property type="entry name" value="Glu-tRNAGln amidotransferase C subunit, N-terminal domain"/>
    <property type="match status" value="1"/>
</dbReference>
<comment type="caution">
    <text evidence="1">The sequence shown here is derived from an EMBL/GenBank/DDBJ whole genome shotgun (WGS) entry which is preliminary data.</text>
</comment>
<organism evidence="1 2">
    <name type="scientific">candidate division WWE3 bacterium CG08_land_8_20_14_0_20_41_15</name>
    <dbReference type="NCBI Taxonomy" id="1975086"/>
    <lineage>
        <taxon>Bacteria</taxon>
        <taxon>Katanobacteria</taxon>
    </lineage>
</organism>
<accession>A0A2H0XBZ0</accession>
<name>A0A2H0XBZ0_UNCKA</name>
<dbReference type="SUPFAM" id="SSF141000">
    <property type="entry name" value="Glu-tRNAGln amidotransferase C subunit"/>
    <property type="match status" value="1"/>
</dbReference>
<dbReference type="Pfam" id="PF02686">
    <property type="entry name" value="GatC"/>
    <property type="match status" value="1"/>
</dbReference>
<dbReference type="InterPro" id="IPR003837">
    <property type="entry name" value="GatC"/>
</dbReference>
<dbReference type="AlphaFoldDB" id="A0A2H0XBZ0"/>